<dbReference type="Proteomes" id="UP000002066">
    <property type="component" value="Chromosome"/>
</dbReference>
<gene>
    <name evidence="3" type="ordered locus">Sfla_3267</name>
</gene>
<dbReference type="EMBL" id="CP002475">
    <property type="protein sequence ID" value="ADW04688.1"/>
    <property type="molecule type" value="Genomic_DNA"/>
</dbReference>
<name>A0A8D3WLH6_STRFA</name>
<evidence type="ECO:0008006" key="5">
    <source>
        <dbReference type="Google" id="ProtNLM"/>
    </source>
</evidence>
<reference evidence="3 4" key="1">
    <citation type="submission" date="2011-01" db="EMBL/GenBank/DDBJ databases">
        <title>Complete sequence of chromosome of Streptomyces flavogriseus ATCC 33331.</title>
        <authorList>
            <consortium name="US DOE Joint Genome Institute"/>
            <person name="Lucas S."/>
            <person name="Copeland A."/>
            <person name="Lapidus A."/>
            <person name="Cheng J.-F."/>
            <person name="Goodwin L."/>
            <person name="Pitluck S."/>
            <person name="Davenport K."/>
            <person name="Detter J.C."/>
            <person name="Han C."/>
            <person name="Tapia R."/>
            <person name="Land M."/>
            <person name="Hauser L."/>
            <person name="Kyrpides N."/>
            <person name="Ivanova N."/>
            <person name="Ovchinnikova G."/>
            <person name="Pagani I."/>
            <person name="Brumm P."/>
            <person name="Mead D."/>
            <person name="Woyke T."/>
        </authorList>
    </citation>
    <scope>NUCLEOTIDE SEQUENCE [LARGE SCALE GENOMIC DNA]</scope>
    <source>
        <strain evidence="4">ATCC 33331 / IAF-45CD</strain>
    </source>
</reference>
<dbReference type="InterPro" id="IPR006311">
    <property type="entry name" value="TAT_signal"/>
</dbReference>
<protein>
    <recommendedName>
        <fullName evidence="5">Secreted protein</fullName>
    </recommendedName>
</protein>
<feature type="compositionally biased region" description="Low complexity" evidence="1">
    <location>
        <begin position="33"/>
        <end position="43"/>
    </location>
</feature>
<dbReference type="OrthoDB" id="618894at2"/>
<dbReference type="AlphaFoldDB" id="A0A8D3WLH6"/>
<feature type="chain" id="PRO_5038518139" description="Secreted protein" evidence="2">
    <location>
        <begin position="28"/>
        <end position="558"/>
    </location>
</feature>
<dbReference type="KEGG" id="sfa:Sfla_3267"/>
<accession>A0A8D3WLH6</accession>
<proteinExistence type="predicted"/>
<organism evidence="3 4">
    <name type="scientific">Streptomyces pratensis (strain ATCC 33331 / IAF-45CD)</name>
    <dbReference type="NCBI Taxonomy" id="591167"/>
    <lineage>
        <taxon>Bacteria</taxon>
        <taxon>Bacillati</taxon>
        <taxon>Actinomycetota</taxon>
        <taxon>Actinomycetes</taxon>
        <taxon>Kitasatosporales</taxon>
        <taxon>Streptomycetaceae</taxon>
        <taxon>Streptomyces</taxon>
    </lineage>
</organism>
<evidence type="ECO:0000256" key="2">
    <source>
        <dbReference type="SAM" id="SignalP"/>
    </source>
</evidence>
<dbReference type="PROSITE" id="PS51318">
    <property type="entry name" value="TAT"/>
    <property type="match status" value="1"/>
</dbReference>
<keyword evidence="2" id="KW-0732">Signal</keyword>
<feature type="region of interest" description="Disordered" evidence="1">
    <location>
        <begin position="33"/>
        <end position="81"/>
    </location>
</feature>
<sequence>MGQPSRRTRLAACAVAAGALLSAFVPAAGAAATPAGAPGTIAADDPVPGHEGMPDDGFEDAPEGEQDDLTGPDGSVSGLAPADVLPAPVPGRAGDFKLAAGSSLTGLVNDLDAALPKQGLTELMGQANRPAGWEGACGSKSIYGPDLAVNHRICWKDDDATSTEWIPQAITGVSDAQEDEDWGSSNAEPIAVAGYDNSNPGRSDYTSGRDNCVQDAASDACNEKGIRVSFFNQATQMYRHVLLVWPYVNSKDHISFDALHAREGKCTSGVTASCAAQQGIHAGGMVWYGNYLYVADTANGMRVFDLRKIMDLNPDNDADVNDPTPDGLVSDVLDKKRVGRQSNVWYSYGYRYVMPQVATLKFTTAKNGGSTKGNQCYSTGRPKASYISLDRTDTDHLVLGEYCNHNNGGDSTGRVGTYPMTALTAAVEGAAGTTASADLAYGLPAGTAFNGEDLWHKIQGVTRYEGTWYFHRSNASSNGRLLQATPQTVGGTPQLVANTKVLQSSIGPEDFYLAHGRGDGFAPQLYSLGEHAPTTTCPGCKREMYSYNMSEVIGDFGS</sequence>
<evidence type="ECO:0000313" key="3">
    <source>
        <dbReference type="EMBL" id="ADW04688.1"/>
    </source>
</evidence>
<feature type="compositionally biased region" description="Acidic residues" evidence="1">
    <location>
        <begin position="54"/>
        <end position="70"/>
    </location>
</feature>
<evidence type="ECO:0000313" key="4">
    <source>
        <dbReference type="Proteomes" id="UP000002066"/>
    </source>
</evidence>
<evidence type="ECO:0000256" key="1">
    <source>
        <dbReference type="SAM" id="MobiDB-lite"/>
    </source>
</evidence>
<feature type="signal peptide" evidence="2">
    <location>
        <begin position="1"/>
        <end position="27"/>
    </location>
</feature>